<comment type="caution">
    <text evidence="5">The sequence shown here is derived from an EMBL/GenBank/DDBJ whole genome shotgun (WGS) entry which is preliminary data.</text>
</comment>
<feature type="repeat" description="Filamin" evidence="3">
    <location>
        <begin position="2087"/>
        <end position="2180"/>
    </location>
</feature>
<sequence length="2324" mass="260719">VSDLPLAVPHEPCKFTINTTDAGNGVLSVRIKQNGDIRPHEQTRISKHVYEISFVPDTTEECTVQIAYNGETNSQTLTVPVKMDSEQVRVSTIPSGIVGQPITFTVDVADVNLLTILVTETHSGRVVTHSLTSRSNDKRHYEASFVPTIPRQHTVAVTYEEKLISTHHVDVCNVNRIRVSSISDGFIGVPSVFSVDTHGAGEGHLEVTISDGRRTLPAELKSVQARKFDIAFVPESGGTHSIAIAFNGIPIEGSPFTMNIQDKSPSDDSISEARDDDGEEDNYEEDGEENGDHEFLIGGQLEGTKVGEVAWLICESTLTDTYEDFNLFVLGTFDETGKDRFSTKSCILDPDEIMIKHTRIQDSGGRWRIEFEPVKAGSYSIQTDVDDSQLVLASMDILPLEYERNVYGERIVHPNVANFISINCKNDDMKVKLRCSNGDEFPIEIEKDSTEWKIYFTLTEIDYYQLSVTNDSNEQLFDIHCVAEEIDVLRNGGVEDITRIIVDQSKIIADDVNVIVKDPLAHTIPAAFYRNLNRDLVIEYIPVRTDVHEVFIRTQNNLFDICPIRVMAFRAKNTFDPVLRVQVKELLEHTFHGVIDNDNKLEISITDPFDKPIPFQHSKNENGELKISLSPVRVGTHWIRITNDESDSFALLPIFAFDDDYVPLSPVATPSPNDKFVLNQNSNNNNTTDSFSLVRELAAIHEVTENSSSISAPQTQRQASPDKENTSQVVPNGREDSPISLEEPSTKVEVLDMADLIDPGVRITSKFSLKDPNDEFKVQICDANDENIPCKAENLPDGRKYISYEPLVVGPVKIHISKGTEPLIGSPLLVHAFDPSSIQIVNFPTKIYQNTMNSFLIDPTLAGKGSLKIIIKDPSNRSLPITVQKQSNHQIVVQFEPIVSGLHSISILFNRISILDTTFEVLAENIEEPSAGKIARLSEIEQRGRSIFSKHELLILAQQQEKTHAIQSFASKSTETIVPPKETIVIEERPQTSTKVDDIHQAKSQTIQLTDAEIRRFHLLKEKFERGEPIDIVFDPRRYPFKIILQRAYPVVNDDIHLIIDLPHVVYVNIVKDTMKIPLQAARRNDDKFLLKFRPTFEGDYLIILKNYMGQPMLDCPYVFPVYNPDAVQLEPFNHFQPINKCHFICNIDNVDQGKFFIMVFDPLKPLKIPYKLHLLSANRILITIVPSKVGMYRIYLAYKNIPINGTPFDLNVYDVQAISVAAEHSEPVVVRTTVAYKVNTSQAGQGQLKAELIKPETSTISCRCHVHELKNHEYLIQYIPSEPGRYQLRLLFNNQLIQGKTIDTDVYSLLPPPIPPSTLSAYPLVHIHKIAPNDIPRVGDDISLEIITEKSDIRGQISCNDIPIPCKLVQTKDTHIWHLKFRPYVVGTHKIHLLHNGTSIMSAPYLIQVKDSSDKHLLSGLTNTPCVIQIHTKSTSNSQIRAVVLLDTVEIPSTMTVINDNLIRINFTPKEPGFYLVNISNRDKPITGSPFSIRIERSDVVQVTGKCFHRLRLNDLGIFRIHCHGQRGSIKAKVYNLSTGNRTDLGQVISFQLLEPYEQLLQFPTQIFVTSLTILLTARLRLTQDRIRNLTLQEENGHATVMFQLFEIPTPQMPTNEQIINALRGLIDKQILNLFDPNRRLLHAICGSLIVGPKGEAVSVKLFPQANGDYMGEFTPKKVGQHRIDIVFGNVPIQGSPLFTEVYDPSQVRFSVIPKDIFVGVETTLEVNMDNAGSVPLEVTIFSPSGASLPCEIDDTTKVTKVRFTPTEPGIHTLNAKFGSDPIPGVPMKISVHNTHMITAYGDGIHHAIQEKETTFMINTNEMQGDLQVYMEGPNSIIHPTVDRISNNLIKILYQPVEVGFLNINIKWNGKHIVNSPFKALVTNPDRIRIVGGWQALFDQQNCMRVITNEEKKICFDTSQAGPGILKADVRSADSTCIPLRIDQQGTLSTLTFTARRDGEYDMSITHAGRLLPKMPIRIVATTASSEPLRVGIYGRGSYEARVNEEVEFFIDASRAPVQNSNQLNVRLSGKQADIDVRIRQIEKNRNIFICSYKATIPGIYLLNILWADRQIRGSPFKVNVLPNAIINHSSSQVICSGDGLRAGIVGKETKCTIDTRTTDLGELTVYCQGMNKKANCRLFDHRDGTFSLYIKPEETGKHLLTIKYDGIHVPGSPYTIKVSGPLDANKVRVYGPGIEHGVLTTFQSHFICETKGAGNENRSVVLLSSMKVCSLGAGQLTVKVRGPKGAFRVEMQREHLQDRTIVCRYNPTEAGDYIVSVKWSGEHVFGSPFHIHIFQSQEEFDLCRQELIEYRCDDQQRTEKPS</sequence>
<dbReference type="Gene3D" id="2.60.40.10">
    <property type="entry name" value="Immunoglobulins"/>
    <property type="match status" value="16"/>
</dbReference>
<feature type="repeat" description="Filamin" evidence="3">
    <location>
        <begin position="1418"/>
        <end position="1496"/>
    </location>
</feature>
<feature type="repeat" description="Filamin" evidence="3">
    <location>
        <begin position="830"/>
        <end position="923"/>
    </location>
</feature>
<keyword evidence="2" id="KW-0677">Repeat</keyword>
<organism evidence="5 6">
    <name type="scientific">Adineta ricciae</name>
    <name type="common">Rotifer</name>
    <dbReference type="NCBI Taxonomy" id="249248"/>
    <lineage>
        <taxon>Eukaryota</taxon>
        <taxon>Metazoa</taxon>
        <taxon>Spiralia</taxon>
        <taxon>Gnathifera</taxon>
        <taxon>Rotifera</taxon>
        <taxon>Eurotatoria</taxon>
        <taxon>Bdelloidea</taxon>
        <taxon>Adinetida</taxon>
        <taxon>Adinetidae</taxon>
        <taxon>Adineta</taxon>
    </lineage>
</organism>
<evidence type="ECO:0000256" key="1">
    <source>
        <dbReference type="ARBA" id="ARBA00009238"/>
    </source>
</evidence>
<feature type="compositionally biased region" description="Acidic residues" evidence="4">
    <location>
        <begin position="274"/>
        <end position="289"/>
    </location>
</feature>
<gene>
    <name evidence="5" type="ORF">XAT740_LOCUS18350</name>
</gene>
<feature type="repeat" description="Filamin" evidence="3">
    <location>
        <begin position="1"/>
        <end position="85"/>
    </location>
</feature>
<dbReference type="InterPro" id="IPR044801">
    <property type="entry name" value="Filamin"/>
</dbReference>
<evidence type="ECO:0000313" key="6">
    <source>
        <dbReference type="Proteomes" id="UP000663828"/>
    </source>
</evidence>
<dbReference type="PANTHER" id="PTHR38537">
    <property type="entry name" value="JITTERBUG, ISOFORM N"/>
    <property type="match status" value="1"/>
</dbReference>
<feature type="region of interest" description="Disordered" evidence="4">
    <location>
        <begin position="704"/>
        <end position="745"/>
    </location>
</feature>
<protein>
    <submittedName>
        <fullName evidence="5">Uncharacterized protein</fullName>
    </submittedName>
</protein>
<feature type="repeat" description="Filamin" evidence="3">
    <location>
        <begin position="774"/>
        <end position="832"/>
    </location>
</feature>
<dbReference type="PROSITE" id="PS50194">
    <property type="entry name" value="FILAMIN_REPEAT"/>
    <property type="match status" value="17"/>
</dbReference>
<feature type="repeat" description="Filamin" evidence="3">
    <location>
        <begin position="2181"/>
        <end position="2295"/>
    </location>
</feature>
<dbReference type="InterPro" id="IPR001298">
    <property type="entry name" value="Filamin/ABP280_rpt"/>
</dbReference>
<dbReference type="Proteomes" id="UP000663828">
    <property type="component" value="Unassembled WGS sequence"/>
</dbReference>
<dbReference type="GO" id="GO:0030036">
    <property type="term" value="P:actin cytoskeleton organization"/>
    <property type="evidence" value="ECO:0007669"/>
    <property type="project" value="InterPro"/>
</dbReference>
<evidence type="ECO:0000256" key="3">
    <source>
        <dbReference type="PROSITE-ProRule" id="PRU00087"/>
    </source>
</evidence>
<dbReference type="EMBL" id="CAJNOR010001223">
    <property type="protein sequence ID" value="CAF1101001.1"/>
    <property type="molecule type" value="Genomic_DNA"/>
</dbReference>
<feature type="repeat" description="Filamin" evidence="3">
    <location>
        <begin position="1651"/>
        <end position="1703"/>
    </location>
</feature>
<dbReference type="PANTHER" id="PTHR38537:SF16">
    <property type="entry name" value="CALPONIN-HOMOLOGY (CH) DOMAIN-CONTAINING PROTEIN"/>
    <property type="match status" value="1"/>
</dbReference>
<feature type="compositionally biased region" description="Polar residues" evidence="4">
    <location>
        <begin position="705"/>
        <end position="719"/>
    </location>
</feature>
<proteinExistence type="inferred from homology"/>
<dbReference type="Pfam" id="PF00630">
    <property type="entry name" value="Filamin"/>
    <property type="match status" value="9"/>
</dbReference>
<keyword evidence="6" id="KW-1185">Reference proteome</keyword>
<feature type="repeat" description="Filamin" evidence="3">
    <location>
        <begin position="1984"/>
        <end position="2082"/>
    </location>
</feature>
<feature type="repeat" description="Filamin" evidence="3">
    <location>
        <begin position="489"/>
        <end position="568"/>
    </location>
</feature>
<evidence type="ECO:0000256" key="2">
    <source>
        <dbReference type="ARBA" id="ARBA00022737"/>
    </source>
</evidence>
<feature type="repeat" description="Filamin" evidence="3">
    <location>
        <begin position="1211"/>
        <end position="1307"/>
    </location>
</feature>
<name>A0A814P183_ADIRI</name>
<feature type="region of interest" description="Disordered" evidence="4">
    <location>
        <begin position="256"/>
        <end position="293"/>
    </location>
</feature>
<feature type="repeat" description="Filamin" evidence="3">
    <location>
        <begin position="1881"/>
        <end position="1982"/>
    </location>
</feature>
<feature type="repeat" description="Filamin" evidence="3">
    <location>
        <begin position="181"/>
        <end position="260"/>
    </location>
</feature>
<evidence type="ECO:0000256" key="4">
    <source>
        <dbReference type="SAM" id="MobiDB-lite"/>
    </source>
</evidence>
<accession>A0A814P183</accession>
<comment type="similarity">
    <text evidence="1">Belongs to the filamin family.</text>
</comment>
<feature type="repeat" description="Filamin" evidence="3">
    <location>
        <begin position="1380"/>
        <end position="1410"/>
    </location>
</feature>
<dbReference type="GO" id="GO:0051015">
    <property type="term" value="F:actin filament binding"/>
    <property type="evidence" value="ECO:0007669"/>
    <property type="project" value="InterPro"/>
</dbReference>
<feature type="repeat" description="Filamin" evidence="3">
    <location>
        <begin position="93"/>
        <end position="164"/>
    </location>
</feature>
<reference evidence="5" key="1">
    <citation type="submission" date="2021-02" db="EMBL/GenBank/DDBJ databases">
        <authorList>
            <person name="Nowell W R."/>
        </authorList>
    </citation>
    <scope>NUCLEOTIDE SEQUENCE</scope>
</reference>
<dbReference type="InterPro" id="IPR014756">
    <property type="entry name" value="Ig_E-set"/>
</dbReference>
<feature type="repeat" description="Filamin" evidence="3">
    <location>
        <begin position="1143"/>
        <end position="1213"/>
    </location>
</feature>
<feature type="repeat" description="Filamin" evidence="3">
    <location>
        <begin position="1701"/>
        <end position="1793"/>
    </location>
</feature>
<dbReference type="SMART" id="SM00557">
    <property type="entry name" value="IG_FLMN"/>
    <property type="match status" value="14"/>
</dbReference>
<feature type="non-terminal residue" evidence="5">
    <location>
        <position position="1"/>
    </location>
</feature>
<dbReference type="SUPFAM" id="SSF81296">
    <property type="entry name" value="E set domains"/>
    <property type="match status" value="16"/>
</dbReference>
<dbReference type="InterPro" id="IPR013783">
    <property type="entry name" value="Ig-like_fold"/>
</dbReference>
<evidence type="ECO:0000313" key="5">
    <source>
        <dbReference type="EMBL" id="CAF1101001.1"/>
    </source>
</evidence>
<feature type="repeat" description="Filamin" evidence="3">
    <location>
        <begin position="1791"/>
        <end position="1883"/>
    </location>
</feature>
<dbReference type="InterPro" id="IPR017868">
    <property type="entry name" value="Filamin/ABP280_repeat-like"/>
</dbReference>